<proteinExistence type="predicted"/>
<dbReference type="Gene3D" id="3.30.1150.10">
    <property type="match status" value="1"/>
</dbReference>
<gene>
    <name evidence="7" type="ORF">IPH26_02455</name>
</gene>
<organism evidence="7 8">
    <name type="scientific">Candidatus Methylophosphatis roskildensis</name>
    <dbReference type="NCBI Taxonomy" id="2899263"/>
    <lineage>
        <taxon>Bacteria</taxon>
        <taxon>Pseudomonadati</taxon>
        <taxon>Pseudomonadota</taxon>
        <taxon>Betaproteobacteria</taxon>
        <taxon>Nitrosomonadales</taxon>
        <taxon>Sterolibacteriaceae</taxon>
        <taxon>Candidatus Methylophosphatis</taxon>
    </lineage>
</organism>
<feature type="region of interest" description="Disordered" evidence="5">
    <location>
        <begin position="112"/>
        <end position="154"/>
    </location>
</feature>
<evidence type="ECO:0000259" key="6">
    <source>
        <dbReference type="Pfam" id="PF03544"/>
    </source>
</evidence>
<dbReference type="InterPro" id="IPR037682">
    <property type="entry name" value="TonB_C"/>
</dbReference>
<comment type="caution">
    <text evidence="7">The sequence shown here is derived from an EMBL/GenBank/DDBJ whole genome shotgun (WGS) entry which is preliminary data.</text>
</comment>
<dbReference type="AlphaFoldDB" id="A0A9D7HSL6"/>
<evidence type="ECO:0000256" key="1">
    <source>
        <dbReference type="ARBA" id="ARBA00004167"/>
    </source>
</evidence>
<dbReference type="Pfam" id="PF03544">
    <property type="entry name" value="TonB_C"/>
    <property type="match status" value="1"/>
</dbReference>
<dbReference type="InterPro" id="IPR006260">
    <property type="entry name" value="TonB/TolA_C"/>
</dbReference>
<name>A0A9D7HSL6_9PROT</name>
<evidence type="ECO:0000256" key="4">
    <source>
        <dbReference type="ARBA" id="ARBA00023136"/>
    </source>
</evidence>
<comment type="subcellular location">
    <subcellularLocation>
        <location evidence="1">Membrane</location>
        <topology evidence="1">Single-pass membrane protein</topology>
    </subcellularLocation>
</comment>
<keyword evidence="2" id="KW-0812">Transmembrane</keyword>
<keyword evidence="3" id="KW-1133">Transmembrane helix</keyword>
<feature type="region of interest" description="Disordered" evidence="5">
    <location>
        <begin position="1"/>
        <end position="64"/>
    </location>
</feature>
<reference evidence="7" key="1">
    <citation type="submission" date="2020-10" db="EMBL/GenBank/DDBJ databases">
        <title>Connecting structure to function with the recovery of over 1000 high-quality activated sludge metagenome-assembled genomes encoding full-length rRNA genes using long-read sequencing.</title>
        <authorList>
            <person name="Singleton C.M."/>
            <person name="Petriglieri F."/>
            <person name="Kristensen J.M."/>
            <person name="Kirkegaard R.H."/>
            <person name="Michaelsen T.Y."/>
            <person name="Andersen M.H."/>
            <person name="Karst S.M."/>
            <person name="Dueholm M.S."/>
            <person name="Nielsen P.H."/>
            <person name="Albertsen M."/>
        </authorList>
    </citation>
    <scope>NUCLEOTIDE SEQUENCE</scope>
    <source>
        <strain evidence="7">Bjer_18-Q3-R1-45_BAT3C.347</strain>
    </source>
</reference>
<evidence type="ECO:0000313" key="8">
    <source>
        <dbReference type="Proteomes" id="UP000807785"/>
    </source>
</evidence>
<dbReference type="SUPFAM" id="SSF74653">
    <property type="entry name" value="TolA/TonB C-terminal domain"/>
    <property type="match status" value="1"/>
</dbReference>
<evidence type="ECO:0000256" key="5">
    <source>
        <dbReference type="SAM" id="MobiDB-lite"/>
    </source>
</evidence>
<dbReference type="GO" id="GO:0016020">
    <property type="term" value="C:membrane"/>
    <property type="evidence" value="ECO:0007669"/>
    <property type="project" value="UniProtKB-SubCell"/>
</dbReference>
<dbReference type="EMBL" id="JADJEV010000001">
    <property type="protein sequence ID" value="MBK6971860.1"/>
    <property type="molecule type" value="Genomic_DNA"/>
</dbReference>
<dbReference type="NCBIfam" id="TIGR01352">
    <property type="entry name" value="tonB_Cterm"/>
    <property type="match status" value="1"/>
</dbReference>
<dbReference type="GO" id="GO:0055085">
    <property type="term" value="P:transmembrane transport"/>
    <property type="evidence" value="ECO:0007669"/>
    <property type="project" value="InterPro"/>
</dbReference>
<evidence type="ECO:0000256" key="2">
    <source>
        <dbReference type="ARBA" id="ARBA00022692"/>
    </source>
</evidence>
<sequence>MSKPAQAAKPIVTPARAAESSPVKPARSAGHHAAARPAKAGPRAARPKARSSIPRPVRGGALANPDNRMQLAIGLSVLVHLIALSLHFKFPDASLFRHKESQLEVVLVNSKSATRPDKPQARAQSNLDGGGNTDEDRRAKTPLPASQQKREGDALVEAQRRVEQLEAMQQRLMTQMKSKAAVVAEQYRTSEQPEAPAPVSGRDLADRALAVAKLEAQIDKELEEYQKRPRKKFIGARTSEYIPAQYIEAWRQKIERIGTLNYPEAARGRHYGSLLLYIEIKADGDINRVEIQRSSGNKILDDAAMRIVRLASPFAAFPPEMHQKFDILAFARTWTFTNSDSLATSADRD</sequence>
<feature type="domain" description="TonB C-terminal" evidence="6">
    <location>
        <begin position="261"/>
        <end position="323"/>
    </location>
</feature>
<evidence type="ECO:0000256" key="3">
    <source>
        <dbReference type="ARBA" id="ARBA00022989"/>
    </source>
</evidence>
<evidence type="ECO:0000313" key="7">
    <source>
        <dbReference type="EMBL" id="MBK6971860.1"/>
    </source>
</evidence>
<protein>
    <submittedName>
        <fullName evidence="7">TonB family protein</fullName>
    </submittedName>
</protein>
<keyword evidence="4" id="KW-0472">Membrane</keyword>
<accession>A0A9D7HSL6</accession>
<feature type="compositionally biased region" description="Low complexity" evidence="5">
    <location>
        <begin position="35"/>
        <end position="56"/>
    </location>
</feature>
<dbReference type="Proteomes" id="UP000807785">
    <property type="component" value="Unassembled WGS sequence"/>
</dbReference>